<dbReference type="SUPFAM" id="SSF47413">
    <property type="entry name" value="lambda repressor-like DNA-binding domains"/>
    <property type="match status" value="1"/>
</dbReference>
<comment type="caution">
    <text evidence="2">The sequence shown here is derived from an EMBL/GenBank/DDBJ whole genome shotgun (WGS) entry which is preliminary data.</text>
</comment>
<keyword evidence="3" id="KW-1185">Reference proteome</keyword>
<protein>
    <submittedName>
        <fullName evidence="2">Transcriptional regulator</fullName>
    </submittedName>
</protein>
<name>A0ABQ1H8N5_9FLAO</name>
<dbReference type="Proteomes" id="UP000658793">
    <property type="component" value="Unassembled WGS sequence"/>
</dbReference>
<dbReference type="InterPro" id="IPR010982">
    <property type="entry name" value="Lambda_DNA-bd_dom_sf"/>
</dbReference>
<dbReference type="SMART" id="SM00530">
    <property type="entry name" value="HTH_XRE"/>
    <property type="match status" value="1"/>
</dbReference>
<reference evidence="3" key="1">
    <citation type="journal article" date="2019" name="Int. J. Syst. Evol. Microbiol.">
        <title>The Global Catalogue of Microorganisms (GCM) 10K type strain sequencing project: providing services to taxonomists for standard genome sequencing and annotation.</title>
        <authorList>
            <consortium name="The Broad Institute Genomics Platform"/>
            <consortium name="The Broad Institute Genome Sequencing Center for Infectious Disease"/>
            <person name="Wu L."/>
            <person name="Ma J."/>
        </authorList>
    </citation>
    <scope>NUCLEOTIDE SEQUENCE [LARGE SCALE GENOMIC DNA]</scope>
    <source>
        <strain evidence="3">CGMCC 1.12811</strain>
    </source>
</reference>
<feature type="domain" description="HTH cro/C1-type" evidence="1">
    <location>
        <begin position="40"/>
        <end position="85"/>
    </location>
</feature>
<dbReference type="EMBL" id="BMGA01000001">
    <property type="protein sequence ID" value="GGA65593.1"/>
    <property type="molecule type" value="Genomic_DNA"/>
</dbReference>
<dbReference type="Gene3D" id="1.10.260.40">
    <property type="entry name" value="lambda repressor-like DNA-binding domains"/>
    <property type="match status" value="1"/>
</dbReference>
<proteinExistence type="predicted"/>
<dbReference type="CDD" id="cd00093">
    <property type="entry name" value="HTH_XRE"/>
    <property type="match status" value="1"/>
</dbReference>
<sequence>MNMETKSWKEIKDTVYGEKGTERRDELERDFEGFKIGLQLKKAREAKHLTQTELGERIDKKREYISRIENNGSNLTLKTLYDIVEKGFGGKVTINIEI</sequence>
<dbReference type="InterPro" id="IPR001387">
    <property type="entry name" value="Cro/C1-type_HTH"/>
</dbReference>
<gene>
    <name evidence="2" type="ORF">GCM10008015_02960</name>
</gene>
<evidence type="ECO:0000313" key="3">
    <source>
        <dbReference type="Proteomes" id="UP000658793"/>
    </source>
</evidence>
<dbReference type="PROSITE" id="PS50943">
    <property type="entry name" value="HTH_CROC1"/>
    <property type="match status" value="1"/>
</dbReference>
<dbReference type="Pfam" id="PF01381">
    <property type="entry name" value="HTH_3"/>
    <property type="match status" value="1"/>
</dbReference>
<organism evidence="2 3">
    <name type="scientific">Flavobacterium palustre</name>
    <dbReference type="NCBI Taxonomy" id="1476463"/>
    <lineage>
        <taxon>Bacteria</taxon>
        <taxon>Pseudomonadati</taxon>
        <taxon>Bacteroidota</taxon>
        <taxon>Flavobacteriia</taxon>
        <taxon>Flavobacteriales</taxon>
        <taxon>Flavobacteriaceae</taxon>
        <taxon>Flavobacterium</taxon>
    </lineage>
</organism>
<accession>A0ABQ1H8N5</accession>
<evidence type="ECO:0000259" key="1">
    <source>
        <dbReference type="PROSITE" id="PS50943"/>
    </source>
</evidence>
<evidence type="ECO:0000313" key="2">
    <source>
        <dbReference type="EMBL" id="GGA65593.1"/>
    </source>
</evidence>